<gene>
    <name evidence="2" type="ORF">K0T92_17600</name>
</gene>
<evidence type="ECO:0000256" key="1">
    <source>
        <dbReference type="SAM" id="MobiDB-lite"/>
    </source>
</evidence>
<feature type="compositionally biased region" description="Basic and acidic residues" evidence="1">
    <location>
        <begin position="133"/>
        <end position="149"/>
    </location>
</feature>
<feature type="compositionally biased region" description="Low complexity" evidence="1">
    <location>
        <begin position="224"/>
        <end position="239"/>
    </location>
</feature>
<proteinExistence type="predicted"/>
<dbReference type="InterPro" id="IPR009370">
    <property type="entry name" value="YutD-like"/>
</dbReference>
<dbReference type="Proteomes" id="UP000812277">
    <property type="component" value="Unassembled WGS sequence"/>
</dbReference>
<feature type="compositionally biased region" description="Basic and acidic residues" evidence="1">
    <location>
        <begin position="156"/>
        <end position="194"/>
    </location>
</feature>
<dbReference type="EMBL" id="JAHZIJ010000014">
    <property type="protein sequence ID" value="MBW7476535.1"/>
    <property type="molecule type" value="Genomic_DNA"/>
</dbReference>
<organism evidence="2 3">
    <name type="scientific">Paenibacillus oenotherae</name>
    <dbReference type="NCBI Taxonomy" id="1435645"/>
    <lineage>
        <taxon>Bacteria</taxon>
        <taxon>Bacillati</taxon>
        <taxon>Bacillota</taxon>
        <taxon>Bacilli</taxon>
        <taxon>Bacillales</taxon>
        <taxon>Paenibacillaceae</taxon>
        <taxon>Paenibacillus</taxon>
    </lineage>
</organism>
<evidence type="ECO:0000313" key="2">
    <source>
        <dbReference type="EMBL" id="MBW7476535.1"/>
    </source>
</evidence>
<feature type="compositionally biased region" description="Basic and acidic residues" evidence="1">
    <location>
        <begin position="93"/>
        <end position="102"/>
    </location>
</feature>
<reference evidence="2 3" key="1">
    <citation type="submission" date="2021-07" db="EMBL/GenBank/DDBJ databases">
        <title>Paenibacillus radiodurans sp. nov., isolated from the southeastern edge of Tengger Desert.</title>
        <authorList>
            <person name="Zhang G."/>
        </authorList>
    </citation>
    <scope>NUCLEOTIDE SEQUENCE [LARGE SCALE GENOMIC DNA]</scope>
    <source>
        <strain evidence="2 3">DT7-4</strain>
    </source>
</reference>
<evidence type="ECO:0000313" key="3">
    <source>
        <dbReference type="Proteomes" id="UP000812277"/>
    </source>
</evidence>
<accession>A0ABS7D9J3</accession>
<protein>
    <submittedName>
        <fullName evidence="2">DUF1027 domain-containing protein</fullName>
    </submittedName>
</protein>
<dbReference type="RefSeq" id="WP_219873785.1">
    <property type="nucleotide sequence ID" value="NZ_JAHZIJ010000014.1"/>
</dbReference>
<feature type="compositionally biased region" description="Basic and acidic residues" evidence="1">
    <location>
        <begin position="208"/>
        <end position="221"/>
    </location>
</feature>
<name>A0ABS7D9J3_9BACL</name>
<comment type="caution">
    <text evidence="2">The sequence shown here is derived from an EMBL/GenBank/DDBJ whole genome shotgun (WGS) entry which is preliminary data.</text>
</comment>
<dbReference type="InterPro" id="IPR038141">
    <property type="entry name" value="YutD-like_sf"/>
</dbReference>
<dbReference type="Gene3D" id="3.50.4.20">
    <property type="match status" value="1"/>
</dbReference>
<sequence length="246" mass="28472">MIHISGRTYELIYEHKNAWNPESFRERYSDVLERYDFVIGDWGYSQLRLKGFFRDNHPKATRDSTFSSIVDYINEYCNFGCAYFVLQKHPDMKRQGDEGDAGRDDDDSSMTGGTEQGEAAAASLTGLSEDEQQDRPARVLPRHQRDPRRERHHRNKDRDKDKDKDKDKDNDKEHQPKESRKPFNKDKERDRDANRNNQQSSGGGSNGERPRRGNGDRERANRRPYTAPKAPVAAAAETPSPKENKE</sequence>
<keyword evidence="3" id="KW-1185">Reference proteome</keyword>
<dbReference type="Pfam" id="PF06265">
    <property type="entry name" value="YutD-like"/>
    <property type="match status" value="1"/>
</dbReference>
<feature type="region of interest" description="Disordered" evidence="1">
    <location>
        <begin position="93"/>
        <end position="246"/>
    </location>
</feature>